<evidence type="ECO:0000256" key="6">
    <source>
        <dbReference type="PROSITE-ProRule" id="PRU00169"/>
    </source>
</evidence>
<dbReference type="Gene3D" id="1.10.10.10">
    <property type="entry name" value="Winged helix-like DNA-binding domain superfamily/Winged helix DNA-binding domain"/>
    <property type="match status" value="1"/>
</dbReference>
<dbReference type="GO" id="GO:0000156">
    <property type="term" value="F:phosphorelay response regulator activity"/>
    <property type="evidence" value="ECO:0007669"/>
    <property type="project" value="TreeGrafter"/>
</dbReference>
<reference evidence="10" key="1">
    <citation type="submission" date="2021-01" db="EMBL/GenBank/DDBJ databases">
        <title>Genome sequence of strain Noviherbaspirillum sp. DKR-6.</title>
        <authorList>
            <person name="Chaudhary D.K."/>
        </authorList>
    </citation>
    <scope>NUCLEOTIDE SEQUENCE</scope>
    <source>
        <strain evidence="10">DKR-6</strain>
    </source>
</reference>
<accession>A0A934T0K5</accession>
<evidence type="ECO:0000313" key="10">
    <source>
        <dbReference type="EMBL" id="MBK4739368.1"/>
    </source>
</evidence>
<evidence type="ECO:0000259" key="9">
    <source>
        <dbReference type="PROSITE" id="PS51755"/>
    </source>
</evidence>
<feature type="domain" description="Response regulatory" evidence="8">
    <location>
        <begin position="2"/>
        <end position="118"/>
    </location>
</feature>
<keyword evidence="11" id="KW-1185">Reference proteome</keyword>
<dbReference type="InterPro" id="IPR001789">
    <property type="entry name" value="Sig_transdc_resp-reg_receiver"/>
</dbReference>
<dbReference type="InterPro" id="IPR016032">
    <property type="entry name" value="Sig_transdc_resp-reg_C-effctor"/>
</dbReference>
<name>A0A934T0K5_9BURK</name>
<dbReference type="EMBL" id="JAEPBG010000055">
    <property type="protein sequence ID" value="MBK4739368.1"/>
    <property type="molecule type" value="Genomic_DNA"/>
</dbReference>
<keyword evidence="2" id="KW-0902">Two-component regulatory system</keyword>
<evidence type="ECO:0000256" key="5">
    <source>
        <dbReference type="ARBA" id="ARBA00023163"/>
    </source>
</evidence>
<keyword evidence="3" id="KW-0805">Transcription regulation</keyword>
<organism evidence="10 11">
    <name type="scientific">Noviherbaspirillum pedocola</name>
    <dbReference type="NCBI Taxonomy" id="2801341"/>
    <lineage>
        <taxon>Bacteria</taxon>
        <taxon>Pseudomonadati</taxon>
        <taxon>Pseudomonadota</taxon>
        <taxon>Betaproteobacteria</taxon>
        <taxon>Burkholderiales</taxon>
        <taxon>Oxalobacteraceae</taxon>
        <taxon>Noviherbaspirillum</taxon>
    </lineage>
</organism>
<dbReference type="GO" id="GO:0032993">
    <property type="term" value="C:protein-DNA complex"/>
    <property type="evidence" value="ECO:0007669"/>
    <property type="project" value="TreeGrafter"/>
</dbReference>
<dbReference type="InterPro" id="IPR001867">
    <property type="entry name" value="OmpR/PhoB-type_DNA-bd"/>
</dbReference>
<dbReference type="RefSeq" id="WP_200598734.1">
    <property type="nucleotide sequence ID" value="NZ_JAEPBG010000055.1"/>
</dbReference>
<dbReference type="InterPro" id="IPR011006">
    <property type="entry name" value="CheY-like_superfamily"/>
</dbReference>
<keyword evidence="4 7" id="KW-0238">DNA-binding</keyword>
<evidence type="ECO:0000256" key="4">
    <source>
        <dbReference type="ARBA" id="ARBA00023125"/>
    </source>
</evidence>
<proteinExistence type="predicted"/>
<feature type="modified residue" description="4-aspartylphosphate" evidence="6">
    <location>
        <position position="51"/>
    </location>
</feature>
<dbReference type="SUPFAM" id="SSF46894">
    <property type="entry name" value="C-terminal effector domain of the bipartite response regulators"/>
    <property type="match status" value="1"/>
</dbReference>
<dbReference type="GO" id="GO:0005829">
    <property type="term" value="C:cytosol"/>
    <property type="evidence" value="ECO:0007669"/>
    <property type="project" value="TreeGrafter"/>
</dbReference>
<keyword evidence="1 6" id="KW-0597">Phosphoprotein</keyword>
<dbReference type="Gene3D" id="3.40.50.2300">
    <property type="match status" value="1"/>
</dbReference>
<evidence type="ECO:0000256" key="7">
    <source>
        <dbReference type="PROSITE-ProRule" id="PRU01091"/>
    </source>
</evidence>
<dbReference type="AlphaFoldDB" id="A0A934T0K5"/>
<feature type="domain" description="OmpR/PhoB-type" evidence="9">
    <location>
        <begin position="122"/>
        <end position="226"/>
    </location>
</feature>
<dbReference type="SMART" id="SM00862">
    <property type="entry name" value="Trans_reg_C"/>
    <property type="match status" value="1"/>
</dbReference>
<gene>
    <name evidence="10" type="ORF">JJB74_32715</name>
</gene>
<sequence>MRIVLLGRDCEEDADIVGGLNAAGFAAVCATNSTCLYLELLRAPTDSVILDLENDPEEAQRVLRHLRSYESTQDIGIVALGLPKDASYRIEALSSGADIFLPRPIHILELAVYLRNIERRRQQVVTSADRVCWRLLQSEWRLVAPSGAQITLSHLEHSFIQIVAKNAGKPVRRRDIVTSAFGKDPLSYDNRRLEAVVSRLRRKVHRAYPLSQPIRVVHSIGYVFTEAIICA</sequence>
<dbReference type="Pfam" id="PF00486">
    <property type="entry name" value="Trans_reg_C"/>
    <property type="match status" value="1"/>
</dbReference>
<evidence type="ECO:0000256" key="1">
    <source>
        <dbReference type="ARBA" id="ARBA00022553"/>
    </source>
</evidence>
<dbReference type="PROSITE" id="PS50110">
    <property type="entry name" value="RESPONSE_REGULATORY"/>
    <property type="match status" value="1"/>
</dbReference>
<evidence type="ECO:0000313" key="11">
    <source>
        <dbReference type="Proteomes" id="UP000622890"/>
    </source>
</evidence>
<dbReference type="GO" id="GO:0000976">
    <property type="term" value="F:transcription cis-regulatory region binding"/>
    <property type="evidence" value="ECO:0007669"/>
    <property type="project" value="TreeGrafter"/>
</dbReference>
<dbReference type="InterPro" id="IPR036388">
    <property type="entry name" value="WH-like_DNA-bd_sf"/>
</dbReference>
<feature type="DNA-binding region" description="OmpR/PhoB-type" evidence="7">
    <location>
        <begin position="122"/>
        <end position="226"/>
    </location>
</feature>
<evidence type="ECO:0000259" key="8">
    <source>
        <dbReference type="PROSITE" id="PS50110"/>
    </source>
</evidence>
<keyword evidence="5" id="KW-0804">Transcription</keyword>
<dbReference type="Proteomes" id="UP000622890">
    <property type="component" value="Unassembled WGS sequence"/>
</dbReference>
<evidence type="ECO:0000256" key="3">
    <source>
        <dbReference type="ARBA" id="ARBA00023015"/>
    </source>
</evidence>
<evidence type="ECO:0000256" key="2">
    <source>
        <dbReference type="ARBA" id="ARBA00023012"/>
    </source>
</evidence>
<dbReference type="GO" id="GO:0006355">
    <property type="term" value="P:regulation of DNA-templated transcription"/>
    <property type="evidence" value="ECO:0007669"/>
    <property type="project" value="InterPro"/>
</dbReference>
<dbReference type="InterPro" id="IPR039420">
    <property type="entry name" value="WalR-like"/>
</dbReference>
<dbReference type="PANTHER" id="PTHR48111">
    <property type="entry name" value="REGULATOR OF RPOS"/>
    <property type="match status" value="1"/>
</dbReference>
<dbReference type="PROSITE" id="PS51755">
    <property type="entry name" value="OMPR_PHOB"/>
    <property type="match status" value="1"/>
</dbReference>
<dbReference type="PANTHER" id="PTHR48111:SF1">
    <property type="entry name" value="TWO-COMPONENT RESPONSE REGULATOR ORR33"/>
    <property type="match status" value="1"/>
</dbReference>
<comment type="caution">
    <text evidence="10">The sequence shown here is derived from an EMBL/GenBank/DDBJ whole genome shotgun (WGS) entry which is preliminary data.</text>
</comment>
<protein>
    <submittedName>
        <fullName evidence="10">Response regulator transcription factor</fullName>
    </submittedName>
</protein>
<dbReference type="SUPFAM" id="SSF52172">
    <property type="entry name" value="CheY-like"/>
    <property type="match status" value="1"/>
</dbReference>